<sequence>MPGITTLDDVPAKKKHITKTKEITTTVPKTIVLPNPSTPTRYGSIVPTSRGALKPYRHLFKTPVTLAIGRTNAPFHLHLEALCSVSPFFSAAFNPTYSFRESVTCTLSLPECNPTDFEYFAQWLYTRTLTHESLDGPHPAYFKLIKLWKLASFLGITALKNSIVDEIGWRADETNSVPTPDDTRSLWGGDEDMFRLKELVVDLFVW</sequence>
<dbReference type="InterPro" id="IPR011333">
    <property type="entry name" value="SKP1/BTB/POZ_sf"/>
</dbReference>
<evidence type="ECO:0000313" key="2">
    <source>
        <dbReference type="EMBL" id="CAF9916653.1"/>
    </source>
</evidence>
<dbReference type="AlphaFoldDB" id="A0A8H3F314"/>
<evidence type="ECO:0000259" key="1">
    <source>
        <dbReference type="PROSITE" id="PS50097"/>
    </source>
</evidence>
<dbReference type="Gene3D" id="3.30.710.10">
    <property type="entry name" value="Potassium Channel Kv1.1, Chain A"/>
    <property type="match status" value="1"/>
</dbReference>
<dbReference type="EMBL" id="CAJPDT010000017">
    <property type="protein sequence ID" value="CAF9916653.1"/>
    <property type="molecule type" value="Genomic_DNA"/>
</dbReference>
<gene>
    <name evidence="2" type="ORF">IMSHALPRED_003257</name>
</gene>
<dbReference type="Proteomes" id="UP000664534">
    <property type="component" value="Unassembled WGS sequence"/>
</dbReference>
<dbReference type="InterPro" id="IPR000210">
    <property type="entry name" value="BTB/POZ_dom"/>
</dbReference>
<organism evidence="2 3">
    <name type="scientific">Imshaugia aleurites</name>
    <dbReference type="NCBI Taxonomy" id="172621"/>
    <lineage>
        <taxon>Eukaryota</taxon>
        <taxon>Fungi</taxon>
        <taxon>Dikarya</taxon>
        <taxon>Ascomycota</taxon>
        <taxon>Pezizomycotina</taxon>
        <taxon>Lecanoromycetes</taxon>
        <taxon>OSLEUM clade</taxon>
        <taxon>Lecanoromycetidae</taxon>
        <taxon>Lecanorales</taxon>
        <taxon>Lecanorineae</taxon>
        <taxon>Parmeliaceae</taxon>
        <taxon>Imshaugia</taxon>
    </lineage>
</organism>
<reference evidence="2" key="1">
    <citation type="submission" date="2021-03" db="EMBL/GenBank/DDBJ databases">
        <authorList>
            <person name="Tagirdzhanova G."/>
        </authorList>
    </citation>
    <scope>NUCLEOTIDE SEQUENCE</scope>
</reference>
<dbReference type="PANTHER" id="PTHR47843:SF3">
    <property type="entry name" value="BTB DOMAIN-CONTAINING PROTEIN"/>
    <property type="match status" value="1"/>
</dbReference>
<keyword evidence="3" id="KW-1185">Reference proteome</keyword>
<dbReference type="CDD" id="cd18186">
    <property type="entry name" value="BTB_POZ_ZBTB_KLHL-like"/>
    <property type="match status" value="1"/>
</dbReference>
<dbReference type="Pfam" id="PF00651">
    <property type="entry name" value="BTB"/>
    <property type="match status" value="1"/>
</dbReference>
<dbReference type="PANTHER" id="PTHR47843">
    <property type="entry name" value="BTB DOMAIN-CONTAINING PROTEIN-RELATED"/>
    <property type="match status" value="1"/>
</dbReference>
<comment type="caution">
    <text evidence="2">The sequence shown here is derived from an EMBL/GenBank/DDBJ whole genome shotgun (WGS) entry which is preliminary data.</text>
</comment>
<accession>A0A8H3F314</accession>
<evidence type="ECO:0000313" key="3">
    <source>
        <dbReference type="Proteomes" id="UP000664534"/>
    </source>
</evidence>
<dbReference type="PROSITE" id="PS50097">
    <property type="entry name" value="BTB"/>
    <property type="match status" value="1"/>
</dbReference>
<dbReference type="OrthoDB" id="194443at2759"/>
<name>A0A8H3F314_9LECA</name>
<dbReference type="SUPFAM" id="SSF54695">
    <property type="entry name" value="POZ domain"/>
    <property type="match status" value="1"/>
</dbReference>
<proteinExistence type="predicted"/>
<protein>
    <recommendedName>
        <fullName evidence="1">BTB domain-containing protein</fullName>
    </recommendedName>
</protein>
<feature type="domain" description="BTB" evidence="1">
    <location>
        <begin position="62"/>
        <end position="133"/>
    </location>
</feature>